<accession>A0A5C4NNA9</accession>
<proteinExistence type="predicted"/>
<feature type="coiled-coil region" evidence="1">
    <location>
        <begin position="22"/>
        <end position="56"/>
    </location>
</feature>
<keyword evidence="4" id="KW-1185">Reference proteome</keyword>
<dbReference type="OrthoDB" id="8635520at2"/>
<comment type="caution">
    <text evidence="3">The sequence shown here is derived from an EMBL/GenBank/DDBJ whole genome shotgun (WGS) entry which is preliminary data.</text>
</comment>
<evidence type="ECO:0000256" key="2">
    <source>
        <dbReference type="SAM" id="MobiDB-lite"/>
    </source>
</evidence>
<organism evidence="3 4">
    <name type="scientific">Rubellimicrobium roseum</name>
    <dbReference type="NCBI Taxonomy" id="687525"/>
    <lineage>
        <taxon>Bacteria</taxon>
        <taxon>Pseudomonadati</taxon>
        <taxon>Pseudomonadota</taxon>
        <taxon>Alphaproteobacteria</taxon>
        <taxon>Rhodobacterales</taxon>
        <taxon>Roseobacteraceae</taxon>
        <taxon>Rubellimicrobium</taxon>
    </lineage>
</organism>
<name>A0A5C4NNA9_9RHOB</name>
<dbReference type="Proteomes" id="UP000305709">
    <property type="component" value="Unassembled WGS sequence"/>
</dbReference>
<dbReference type="EMBL" id="VDFV01000002">
    <property type="protein sequence ID" value="TNC74147.1"/>
    <property type="molecule type" value="Genomic_DNA"/>
</dbReference>
<evidence type="ECO:0000256" key="1">
    <source>
        <dbReference type="SAM" id="Coils"/>
    </source>
</evidence>
<evidence type="ECO:0000313" key="3">
    <source>
        <dbReference type="EMBL" id="TNC74147.1"/>
    </source>
</evidence>
<sequence length="277" mass="30190">MSYDFLHSRLPDDQPILTIGHLRRLEADAVAAEAEAAEASRRAQELRSNLEAFRQLLSSVMSLPLVDSQQPAPNGANAEAARSESDDKDDTPQGGHPSYRSEIRKALEQSPKGFLSYADLRVALGDFVAKRGSYSDKSFHGALSRLEAAEVVRRHNGHAFLLAAYRAHMRVITKGKAPDVEPRSPLREAPTSDAVLAVLRSAGEPLTSSQILVRMSRSHPEVAASLTRQRTGLYNVLKRFVDRGLLVREGDEALRTYRVANTTDAGNDTGPDVVGPG</sequence>
<dbReference type="RefSeq" id="WP_139080109.1">
    <property type="nucleotide sequence ID" value="NZ_VDFV01000002.1"/>
</dbReference>
<protein>
    <submittedName>
        <fullName evidence="3">Uncharacterized protein</fullName>
    </submittedName>
</protein>
<evidence type="ECO:0000313" key="4">
    <source>
        <dbReference type="Proteomes" id="UP000305709"/>
    </source>
</evidence>
<gene>
    <name evidence="3" type="ORF">FHG71_02845</name>
</gene>
<feature type="region of interest" description="Disordered" evidence="2">
    <location>
        <begin position="66"/>
        <end position="99"/>
    </location>
</feature>
<reference evidence="3 4" key="1">
    <citation type="submission" date="2019-06" db="EMBL/GenBank/DDBJ databases">
        <authorList>
            <person name="Jiang L."/>
        </authorList>
    </citation>
    <scope>NUCLEOTIDE SEQUENCE [LARGE SCALE GENOMIC DNA]</scope>
    <source>
        <strain evidence="3 4">YIM 48858</strain>
    </source>
</reference>
<dbReference type="AlphaFoldDB" id="A0A5C4NNA9"/>
<keyword evidence="1" id="KW-0175">Coiled coil</keyword>